<dbReference type="InterPro" id="IPR036390">
    <property type="entry name" value="WH_DNA-bd_sf"/>
</dbReference>
<dbReference type="GeneID" id="5708975"/>
<dbReference type="SUPFAM" id="SSF46785">
    <property type="entry name" value="Winged helix' DNA-binding domain"/>
    <property type="match status" value="1"/>
</dbReference>
<dbReference type="Proteomes" id="UP000001137">
    <property type="component" value="Chromosome"/>
</dbReference>
<dbReference type="RefSeq" id="WP_012186992.1">
    <property type="nucleotide sequence ID" value="NC_009954.1"/>
</dbReference>
<gene>
    <name evidence="1" type="ordered locus">Cmaq_1957</name>
</gene>
<keyword evidence="2" id="KW-1185">Reference proteome</keyword>
<dbReference type="OrthoDB" id="377617at2157"/>
<sequence length="143" mass="16152">MNVRVIIIVGIIDDISNVIRLLETYRSKCSGSCVEVNKAVDELRSIANEVGIMLDFISRTFTESQRLLARYLTTSVNVESGLLKIIMDDGNDEYLDDLVKKLNASPDQVIKILEILKASGLVDYTLKYDNNIRVLIRRRSTIS</sequence>
<protein>
    <submittedName>
        <fullName evidence="1">Uncharacterized protein</fullName>
    </submittedName>
</protein>
<dbReference type="HOGENOM" id="CLU_1801598_0_0_2"/>
<dbReference type="AlphaFoldDB" id="A8MBP0"/>
<dbReference type="EMBL" id="CP000852">
    <property type="protein sequence ID" value="ABW02773.1"/>
    <property type="molecule type" value="Genomic_DNA"/>
</dbReference>
<evidence type="ECO:0000313" key="1">
    <source>
        <dbReference type="EMBL" id="ABW02773.1"/>
    </source>
</evidence>
<evidence type="ECO:0000313" key="2">
    <source>
        <dbReference type="Proteomes" id="UP000001137"/>
    </source>
</evidence>
<proteinExistence type="predicted"/>
<reference evidence="1 2" key="1">
    <citation type="submission" date="2007-10" db="EMBL/GenBank/DDBJ databases">
        <title>Complete sequence of Caldivirga maquilingensis IC-167.</title>
        <authorList>
            <consortium name="US DOE Joint Genome Institute"/>
            <person name="Copeland A."/>
            <person name="Lucas S."/>
            <person name="Lapidus A."/>
            <person name="Barry K."/>
            <person name="Glavina del Rio T."/>
            <person name="Dalin E."/>
            <person name="Tice H."/>
            <person name="Pitluck S."/>
            <person name="Saunders E."/>
            <person name="Brettin T."/>
            <person name="Bruce D."/>
            <person name="Detter J.C."/>
            <person name="Han C."/>
            <person name="Schmutz J."/>
            <person name="Larimer F."/>
            <person name="Land M."/>
            <person name="Hauser L."/>
            <person name="Kyrpides N."/>
            <person name="Ivanova N."/>
            <person name="Biddle J.F."/>
            <person name="Zhang Z."/>
            <person name="Fitz-Gibbon S.T."/>
            <person name="Lowe T.M."/>
            <person name="Saltikov C."/>
            <person name="House C.H."/>
            <person name="Richardson P."/>
        </authorList>
    </citation>
    <scope>NUCLEOTIDE SEQUENCE [LARGE SCALE GENOMIC DNA]</scope>
    <source>
        <strain evidence="2">ATCC 700844 / DSM 13496 / JCM 10307 / IC-167</strain>
    </source>
</reference>
<name>A8MBP0_CALMQ</name>
<organism evidence="1 2">
    <name type="scientific">Caldivirga maquilingensis (strain ATCC 700844 / DSM 13496 / JCM 10307 / IC-167)</name>
    <dbReference type="NCBI Taxonomy" id="397948"/>
    <lineage>
        <taxon>Archaea</taxon>
        <taxon>Thermoproteota</taxon>
        <taxon>Thermoprotei</taxon>
        <taxon>Thermoproteales</taxon>
        <taxon>Thermoproteaceae</taxon>
        <taxon>Caldivirga</taxon>
    </lineage>
</organism>
<dbReference type="KEGG" id="cma:Cmaq_1957"/>
<accession>A8MBP0</accession>